<dbReference type="SMART" id="SM00460">
    <property type="entry name" value="TGc"/>
    <property type="match status" value="1"/>
</dbReference>
<dbReference type="Proteomes" id="UP001057702">
    <property type="component" value="Unassembled WGS sequence"/>
</dbReference>
<dbReference type="Pfam" id="PF11992">
    <property type="entry name" value="TgpA_N"/>
    <property type="match status" value="1"/>
</dbReference>
<evidence type="ECO:0000313" key="5">
    <source>
        <dbReference type="EMBL" id="MCQ4081530.1"/>
    </source>
</evidence>
<keyword evidence="2" id="KW-0812">Transmembrane</keyword>
<dbReference type="Pfam" id="PF01841">
    <property type="entry name" value="Transglut_core"/>
    <property type="match status" value="1"/>
</dbReference>
<dbReference type="InterPro" id="IPR021878">
    <property type="entry name" value="TgpA_N"/>
</dbReference>
<gene>
    <name evidence="5" type="ORF">NGB36_13185</name>
</gene>
<reference evidence="5" key="1">
    <citation type="submission" date="2022-06" db="EMBL/GenBank/DDBJ databases">
        <title>Draft genome sequence of Streptomyces sp. RB6PN25 isolated from peat swamp forest in Thailand.</title>
        <authorList>
            <person name="Duangmal K."/>
            <person name="Klaysubun C."/>
        </authorList>
    </citation>
    <scope>NUCLEOTIDE SEQUENCE</scope>
    <source>
        <strain evidence="5">RB6PN25</strain>
    </source>
</reference>
<feature type="domain" description="Transglutaminase-like" evidence="4">
    <location>
        <begin position="481"/>
        <end position="551"/>
    </location>
</feature>
<keyword evidence="2" id="KW-1133">Transmembrane helix</keyword>
<dbReference type="InterPro" id="IPR025403">
    <property type="entry name" value="TgpA-like_C"/>
</dbReference>
<feature type="transmembrane region" description="Helical" evidence="2">
    <location>
        <begin position="226"/>
        <end position="244"/>
    </location>
</feature>
<dbReference type="InterPro" id="IPR002931">
    <property type="entry name" value="Transglutaminase-like"/>
</dbReference>
<accession>A0ABT1PYE3</accession>
<keyword evidence="2" id="KW-0472">Membrane</keyword>
<dbReference type="Gene3D" id="3.10.620.30">
    <property type="match status" value="1"/>
</dbReference>
<evidence type="ECO:0000256" key="3">
    <source>
        <dbReference type="SAM" id="SignalP"/>
    </source>
</evidence>
<dbReference type="RefSeq" id="WP_255920432.1">
    <property type="nucleotide sequence ID" value="NZ_JANFNG010000008.1"/>
</dbReference>
<feature type="region of interest" description="Disordered" evidence="1">
    <location>
        <begin position="549"/>
        <end position="599"/>
    </location>
</feature>
<dbReference type="PROSITE" id="PS51257">
    <property type="entry name" value="PROKAR_LIPOPROTEIN"/>
    <property type="match status" value="1"/>
</dbReference>
<comment type="caution">
    <text evidence="5">The sequence shown here is derived from an EMBL/GenBank/DDBJ whole genome shotgun (WGS) entry which is preliminary data.</text>
</comment>
<dbReference type="Pfam" id="PF13559">
    <property type="entry name" value="DUF4129"/>
    <property type="match status" value="1"/>
</dbReference>
<sequence>MSGRGRLTVCAAAATLLTACALLPLTAGAAWLFQAALLVVVASGVGTVARRVPLARAVTVAAQAAVSVVLLTLTFVPGQALLGLVPGPRAIAAFGQLLGHGVQDVGQYAIPAPVTPGIRLLLVGGVVVIGLAVDALAVTYRSAAPAGLPLLALYSVASGLGQAGGHWLLFLCAAGGYLLLLLAEGRDRLSRWGRVFGRAPLPSGYATASPAAVSAAVAPVRTGRRIGAVVLGIALVAPALLPAMDGGLLVRARDGGLGGGGTITAINPLVSLQNSLNQPDDREVLRYRTSSDDAQDMYLRIITLDTFDGTSWKAAQRHVTDVPGTLPPPAGLNSAVQADPVDTSFSAAQGYAQNYLPMPYPASRVQVSGDWRFEPEGRTLVGDRGQTTSGLQYEVTSLQVQPTAQQLADAGPAPAAIEQQYTQVPDTLPAIVKDTAEQVTSGATNAYEQAVKLQDWFTTAGGFTYDTRVAEGSGTDAIVRFLRDKRGFCVHFAFTMAAMARTLGIPARVDVGFVPGTEQPDGSWTVGLKDAHAWPELYFQGVGWTRFEPTPSRGTAPGYTRVDSTSPGPGGAAAPHGGSTALPTPGASASSRCAAGPHHVTGCDNQSQITTGGPGGGAGLGDGTLPVLVAAAVVLVAGAVPMLWRARVRAVRLAAGGGKRWKAGKGDEAGEHAGRTLAAWRELLDTAWDYGVRPDASETPRAAAGRLIREAGLSGAGAESVQRVAVAVEQVLYAPRPGSAEGLADDVRQVRGALRASAGLRVGARAVLAPRSTVQVVRQVSQRCAAQSRTWRVMLGRVLARHA</sequence>
<dbReference type="InterPro" id="IPR038765">
    <property type="entry name" value="Papain-like_cys_pep_sf"/>
</dbReference>
<organism evidence="5 6">
    <name type="scientific">Streptomyces humicola</name>
    <dbReference type="NCBI Taxonomy" id="2953240"/>
    <lineage>
        <taxon>Bacteria</taxon>
        <taxon>Bacillati</taxon>
        <taxon>Actinomycetota</taxon>
        <taxon>Actinomycetes</taxon>
        <taxon>Kitasatosporales</taxon>
        <taxon>Streptomycetaceae</taxon>
        <taxon>Streptomyces</taxon>
    </lineage>
</organism>
<protein>
    <submittedName>
        <fullName evidence="5">DUF3488 and transglutaminase-like domain-containing protein</fullName>
    </submittedName>
</protein>
<feature type="transmembrane region" description="Helical" evidence="2">
    <location>
        <begin position="118"/>
        <end position="136"/>
    </location>
</feature>
<dbReference type="PANTHER" id="PTHR42736">
    <property type="entry name" value="PROTEIN-GLUTAMINE GAMMA-GLUTAMYLTRANSFERASE"/>
    <property type="match status" value="1"/>
</dbReference>
<evidence type="ECO:0000313" key="6">
    <source>
        <dbReference type="Proteomes" id="UP001057702"/>
    </source>
</evidence>
<keyword evidence="6" id="KW-1185">Reference proteome</keyword>
<evidence type="ECO:0000256" key="1">
    <source>
        <dbReference type="SAM" id="MobiDB-lite"/>
    </source>
</evidence>
<feature type="transmembrane region" description="Helical" evidence="2">
    <location>
        <begin position="166"/>
        <end position="183"/>
    </location>
</feature>
<evidence type="ECO:0000256" key="2">
    <source>
        <dbReference type="SAM" id="Phobius"/>
    </source>
</evidence>
<feature type="signal peptide" evidence="3">
    <location>
        <begin position="1"/>
        <end position="29"/>
    </location>
</feature>
<keyword evidence="3" id="KW-0732">Signal</keyword>
<proteinExistence type="predicted"/>
<dbReference type="SUPFAM" id="SSF54001">
    <property type="entry name" value="Cysteine proteinases"/>
    <property type="match status" value="1"/>
</dbReference>
<evidence type="ECO:0000259" key="4">
    <source>
        <dbReference type="SMART" id="SM00460"/>
    </source>
</evidence>
<feature type="chain" id="PRO_5046310338" evidence="3">
    <location>
        <begin position="30"/>
        <end position="803"/>
    </location>
</feature>
<name>A0ABT1PYE3_9ACTN</name>
<feature type="transmembrane region" description="Helical" evidence="2">
    <location>
        <begin position="31"/>
        <end position="50"/>
    </location>
</feature>
<dbReference type="InterPro" id="IPR052901">
    <property type="entry name" value="Bact_TGase-like"/>
</dbReference>
<dbReference type="PANTHER" id="PTHR42736:SF1">
    <property type="entry name" value="PROTEIN-GLUTAMINE GAMMA-GLUTAMYLTRANSFERASE"/>
    <property type="match status" value="1"/>
</dbReference>
<dbReference type="EMBL" id="JANFNG010000008">
    <property type="protein sequence ID" value="MCQ4081530.1"/>
    <property type="molecule type" value="Genomic_DNA"/>
</dbReference>